<dbReference type="RefSeq" id="XP_033451706.1">
    <property type="nucleotide sequence ID" value="XM_033589551.1"/>
</dbReference>
<sequence length="89" mass="10462">MVLRARCRCATYQLGTDGMRRSCECRCLRHFRHAALLRLSMFMNNAMRKGLSRVRVRDRLRLLLPRLPLQQLLRSFPSATLSSIWMSPI</sequence>
<organism evidence="1 2">
    <name type="scientific">Didymella exigua CBS 183.55</name>
    <dbReference type="NCBI Taxonomy" id="1150837"/>
    <lineage>
        <taxon>Eukaryota</taxon>
        <taxon>Fungi</taxon>
        <taxon>Dikarya</taxon>
        <taxon>Ascomycota</taxon>
        <taxon>Pezizomycotina</taxon>
        <taxon>Dothideomycetes</taxon>
        <taxon>Pleosporomycetidae</taxon>
        <taxon>Pleosporales</taxon>
        <taxon>Pleosporineae</taxon>
        <taxon>Didymellaceae</taxon>
        <taxon>Didymella</taxon>
    </lineage>
</organism>
<evidence type="ECO:0000313" key="1">
    <source>
        <dbReference type="EMBL" id="KAF1931458.1"/>
    </source>
</evidence>
<evidence type="ECO:0000313" key="2">
    <source>
        <dbReference type="Proteomes" id="UP000800082"/>
    </source>
</evidence>
<name>A0A6A5RWR2_9PLEO</name>
<protein>
    <submittedName>
        <fullName evidence="1">Uncharacterized protein</fullName>
    </submittedName>
</protein>
<proteinExistence type="predicted"/>
<keyword evidence="2" id="KW-1185">Reference proteome</keyword>
<accession>A0A6A5RWR2</accession>
<reference evidence="1" key="1">
    <citation type="journal article" date="2020" name="Stud. Mycol.">
        <title>101 Dothideomycetes genomes: a test case for predicting lifestyles and emergence of pathogens.</title>
        <authorList>
            <person name="Haridas S."/>
            <person name="Albert R."/>
            <person name="Binder M."/>
            <person name="Bloem J."/>
            <person name="Labutti K."/>
            <person name="Salamov A."/>
            <person name="Andreopoulos B."/>
            <person name="Baker S."/>
            <person name="Barry K."/>
            <person name="Bills G."/>
            <person name="Bluhm B."/>
            <person name="Cannon C."/>
            <person name="Castanera R."/>
            <person name="Culley D."/>
            <person name="Daum C."/>
            <person name="Ezra D."/>
            <person name="Gonzalez J."/>
            <person name="Henrissat B."/>
            <person name="Kuo A."/>
            <person name="Liang C."/>
            <person name="Lipzen A."/>
            <person name="Lutzoni F."/>
            <person name="Magnuson J."/>
            <person name="Mondo S."/>
            <person name="Nolan M."/>
            <person name="Ohm R."/>
            <person name="Pangilinan J."/>
            <person name="Park H.-J."/>
            <person name="Ramirez L."/>
            <person name="Alfaro M."/>
            <person name="Sun H."/>
            <person name="Tritt A."/>
            <person name="Yoshinaga Y."/>
            <person name="Zwiers L.-H."/>
            <person name="Turgeon B."/>
            <person name="Goodwin S."/>
            <person name="Spatafora J."/>
            <person name="Crous P."/>
            <person name="Grigoriev I."/>
        </authorList>
    </citation>
    <scope>NUCLEOTIDE SEQUENCE</scope>
    <source>
        <strain evidence="1">CBS 183.55</strain>
    </source>
</reference>
<dbReference type="EMBL" id="ML978961">
    <property type="protein sequence ID" value="KAF1931458.1"/>
    <property type="molecule type" value="Genomic_DNA"/>
</dbReference>
<dbReference type="GeneID" id="54347198"/>
<dbReference type="Proteomes" id="UP000800082">
    <property type="component" value="Unassembled WGS sequence"/>
</dbReference>
<dbReference type="AlphaFoldDB" id="A0A6A5RWR2"/>
<gene>
    <name evidence="1" type="ORF">M421DRAFT_347768</name>
</gene>